<keyword evidence="1" id="KW-0805">Transcription regulation</keyword>
<dbReference type="KEGG" id="csq:CSCA_1888"/>
<dbReference type="SUPFAM" id="SSF46785">
    <property type="entry name" value="Winged helix' DNA-binding domain"/>
    <property type="match status" value="1"/>
</dbReference>
<keyword evidence="6" id="KW-1185">Reference proteome</keyword>
<dbReference type="Gene3D" id="1.10.10.10">
    <property type="entry name" value="Winged helix-like DNA-binding domain superfamily/Winged helix DNA-binding domain"/>
    <property type="match status" value="1"/>
</dbReference>
<dbReference type="Proteomes" id="UP000033115">
    <property type="component" value="Chromosome"/>
</dbReference>
<dbReference type="InterPro" id="IPR036390">
    <property type="entry name" value="WH_DNA-bd_sf"/>
</dbReference>
<sequence>MKLRNEYTCPLELTHDIIRGKWKPIILWQLGKGASSLVYLQEIIEGIGQKMLLQHLNELQDFDMVQKKQFNGYPLKVEYSLTERGKQMLEVVITMQKIGIDLMKEDGKEDFLKEKGLL</sequence>
<feature type="domain" description="HTH hxlR-type" evidence="4">
    <location>
        <begin position="9"/>
        <end position="107"/>
    </location>
</feature>
<keyword evidence="3" id="KW-0804">Transcription</keyword>
<evidence type="ECO:0000256" key="3">
    <source>
        <dbReference type="ARBA" id="ARBA00023163"/>
    </source>
</evidence>
<evidence type="ECO:0000313" key="5">
    <source>
        <dbReference type="EMBL" id="AKA69013.1"/>
    </source>
</evidence>
<dbReference type="InterPro" id="IPR036388">
    <property type="entry name" value="WH-like_DNA-bd_sf"/>
</dbReference>
<dbReference type="PANTHER" id="PTHR33204:SF29">
    <property type="entry name" value="TRANSCRIPTIONAL REGULATOR"/>
    <property type="match status" value="1"/>
</dbReference>
<protein>
    <submittedName>
        <fullName evidence="5">Transcriptional regulator, HxlR family</fullName>
    </submittedName>
</protein>
<organism evidence="5 6">
    <name type="scientific">Clostridium scatologenes</name>
    <dbReference type="NCBI Taxonomy" id="1548"/>
    <lineage>
        <taxon>Bacteria</taxon>
        <taxon>Bacillati</taxon>
        <taxon>Bacillota</taxon>
        <taxon>Clostridia</taxon>
        <taxon>Eubacteriales</taxon>
        <taxon>Clostridiaceae</taxon>
        <taxon>Clostridium</taxon>
    </lineage>
</organism>
<proteinExistence type="predicted"/>
<dbReference type="HOGENOM" id="CLU_111585_5_1_9"/>
<dbReference type="PROSITE" id="PS51118">
    <property type="entry name" value="HTH_HXLR"/>
    <property type="match status" value="1"/>
</dbReference>
<evidence type="ECO:0000313" key="6">
    <source>
        <dbReference type="Proteomes" id="UP000033115"/>
    </source>
</evidence>
<dbReference type="RefSeq" id="WP_029161802.1">
    <property type="nucleotide sequence ID" value="NZ_CP009933.1"/>
</dbReference>
<dbReference type="GO" id="GO:0003677">
    <property type="term" value="F:DNA binding"/>
    <property type="evidence" value="ECO:0007669"/>
    <property type="project" value="UniProtKB-KW"/>
</dbReference>
<evidence type="ECO:0000256" key="1">
    <source>
        <dbReference type="ARBA" id="ARBA00023015"/>
    </source>
</evidence>
<dbReference type="STRING" id="1548.CSCA_1888"/>
<dbReference type="InterPro" id="IPR002577">
    <property type="entry name" value="HTH_HxlR"/>
</dbReference>
<evidence type="ECO:0000256" key="2">
    <source>
        <dbReference type="ARBA" id="ARBA00023125"/>
    </source>
</evidence>
<reference evidence="5 6" key="1">
    <citation type="journal article" date="2015" name="J. Biotechnol.">
        <title>Complete genome sequence of a malodorant-producing acetogen, Clostridium scatologenes ATCC 25775(T).</title>
        <authorList>
            <person name="Zhu Z."/>
            <person name="Guo T."/>
            <person name="Zheng H."/>
            <person name="Song T."/>
            <person name="Ouyang P."/>
            <person name="Xie J."/>
        </authorList>
    </citation>
    <scope>NUCLEOTIDE SEQUENCE [LARGE SCALE GENOMIC DNA]</scope>
    <source>
        <strain evidence="5 6">ATCC 25775</strain>
    </source>
</reference>
<dbReference type="Pfam" id="PF01638">
    <property type="entry name" value="HxlR"/>
    <property type="match status" value="1"/>
</dbReference>
<dbReference type="PANTHER" id="PTHR33204">
    <property type="entry name" value="TRANSCRIPTIONAL REGULATOR, MARR FAMILY"/>
    <property type="match status" value="1"/>
</dbReference>
<name>A0A0E3M921_CLOSL</name>
<dbReference type="AlphaFoldDB" id="A0A0E3M921"/>
<keyword evidence="2" id="KW-0238">DNA-binding</keyword>
<gene>
    <name evidence="5" type="ORF">CSCA_1888</name>
</gene>
<accession>A0A0E3M921</accession>
<dbReference type="EMBL" id="CP009933">
    <property type="protein sequence ID" value="AKA69013.1"/>
    <property type="molecule type" value="Genomic_DNA"/>
</dbReference>
<evidence type="ECO:0000259" key="4">
    <source>
        <dbReference type="PROSITE" id="PS51118"/>
    </source>
</evidence>